<dbReference type="SUPFAM" id="SSF51126">
    <property type="entry name" value="Pectin lyase-like"/>
    <property type="match status" value="1"/>
</dbReference>
<organism evidence="2 3">
    <name type="scientific">Tahibacter amnicola</name>
    <dbReference type="NCBI Taxonomy" id="2976241"/>
    <lineage>
        <taxon>Bacteria</taxon>
        <taxon>Pseudomonadati</taxon>
        <taxon>Pseudomonadota</taxon>
        <taxon>Gammaproteobacteria</taxon>
        <taxon>Lysobacterales</taxon>
        <taxon>Rhodanobacteraceae</taxon>
        <taxon>Tahibacter</taxon>
    </lineage>
</organism>
<dbReference type="SMART" id="SM00710">
    <property type="entry name" value="PbH1"/>
    <property type="match status" value="7"/>
</dbReference>
<proteinExistence type="predicted"/>
<dbReference type="InterPro" id="IPR011050">
    <property type="entry name" value="Pectin_lyase_fold/virulence"/>
</dbReference>
<reference evidence="2" key="1">
    <citation type="submission" date="2022-09" db="EMBL/GenBank/DDBJ databases">
        <title>Tahibacter sp. nov., isolated from a fresh water.</title>
        <authorList>
            <person name="Baek J.H."/>
            <person name="Lee J.K."/>
            <person name="Kim J.M."/>
            <person name="Jeon C.O."/>
        </authorList>
    </citation>
    <scope>NUCLEOTIDE SEQUENCE</scope>
    <source>
        <strain evidence="2">W38</strain>
    </source>
</reference>
<feature type="signal peptide" evidence="1">
    <location>
        <begin position="1"/>
        <end position="20"/>
    </location>
</feature>
<dbReference type="Proteomes" id="UP001064632">
    <property type="component" value="Chromosome"/>
</dbReference>
<sequence>MFRHLPLAVAAVSAAAPVSAAIYSVGPSGTPGSCTHTTIQAAVNAAAANPGPDEIFVSTNGVNGYANQAITIVNQPLTLIGGFSDCFPLAPTGMTRLNGSGGAAAPVIFIQSTGDNTVDVQLERFEILNGDNTTGFTYGGGISIQARGQVSATHLRVAGNRAYYGAGIAVVGDLGEQATRLTIGDHVLVEDNLTAGTNGGGSGGGIYVNSAALRLGGVNTVVRRNSASSGGGVAIGGNSPTQRSSLVLQSGGEGADRVIANNTASYAGGGLLVGAYSTATLFTTDPARPVSISGNSADYGGGIWAYGPETQVTMWEGRLHDNTARQAGGGITADRGAEVAFYPLSAGNAPQGAVACTASAYCNRLTDNRAGDSFAWLGAVALMKNSEATVETKLILHSTVIAGNVGYTLFADGCDAPPTPCGLPSSIRITNSLIAPNFDAESLLGVYQGGTLFRCDLCTIASNGVNGDDPFIESSSRVELSRSILWQPGRDIIGGSFTPQVQAQSLLLHDASDFAGQSHVRVGDPHFIAQGAGDFRLAITSPALDSASAAAAPAFDLDGHLRNVDQPGLTNQQGPLDLGAFERHNDTDLIFRNSFE</sequence>
<dbReference type="InterPro" id="IPR006626">
    <property type="entry name" value="PbH1"/>
</dbReference>
<dbReference type="RefSeq" id="WP_261693985.1">
    <property type="nucleotide sequence ID" value="NZ_CP104694.1"/>
</dbReference>
<name>A0ABY6BAC9_9GAMM</name>
<dbReference type="EMBL" id="CP104694">
    <property type="protein sequence ID" value="UXI67009.1"/>
    <property type="molecule type" value="Genomic_DNA"/>
</dbReference>
<protein>
    <recommendedName>
        <fullName evidence="4">Outer membrane repeat protein</fullName>
    </recommendedName>
</protein>
<gene>
    <name evidence="2" type="ORF">N4264_19980</name>
</gene>
<evidence type="ECO:0000313" key="2">
    <source>
        <dbReference type="EMBL" id="UXI67009.1"/>
    </source>
</evidence>
<keyword evidence="3" id="KW-1185">Reference proteome</keyword>
<keyword evidence="1" id="KW-0732">Signal</keyword>
<feature type="chain" id="PRO_5046486813" description="Outer membrane repeat protein" evidence="1">
    <location>
        <begin position="21"/>
        <end position="596"/>
    </location>
</feature>
<evidence type="ECO:0008006" key="4">
    <source>
        <dbReference type="Google" id="ProtNLM"/>
    </source>
</evidence>
<accession>A0ABY6BAC9</accession>
<evidence type="ECO:0000256" key="1">
    <source>
        <dbReference type="SAM" id="SignalP"/>
    </source>
</evidence>
<evidence type="ECO:0000313" key="3">
    <source>
        <dbReference type="Proteomes" id="UP001064632"/>
    </source>
</evidence>